<dbReference type="InterPro" id="IPR011989">
    <property type="entry name" value="ARM-like"/>
</dbReference>
<sequence>MDFYELQEMDESNVEYLINKLQNEKDKYTQEMIANRIGQFKSEYTANLVGKMLEIDDTRIRNIAIEILQDMGEVCINTISKMVYHEDKNIRKFILDIAKEIRTEKSSLIAVAALNDVEDNIVQIAIEILNHHKYIPAAPKLLDILKASNNIWIIIALINTFASLGQISVAGNIEDKLSETSLSALDKNIIIDSYIKSLGDIGLISHLEKVMTTYRGMFQIDEDNLNYCINGIIARNEVDTLSTEVKELVKNYYKEKISFKNCNLNLDSVRTAVKLEVIFSIDNIELLNKLIINSQDEEYFEDLFEIVVNQKYISKEIISEIIKNNDIKINIFVLRIIRRRQILGFNEYVNGFLYGETENKIRVEALRIIAEIESYYDKDILNQFINSNENELSEIAIQGIKLENINDIKPLIKIFRGPNIDLRKIIAKRFMENSKFIDTNNIIEIIREAKDFAIVEALEILFYLDGKKAEEIIGETLDNEDKEVRKEIVKIMKLIKNDDKFYRYMYIMAQDCEAEVRRSVIREMCKENKYEAFLFLKGLLESENELQNKYEIICSLYKYKFEDCYKLIVQNLDSTNLLLRVAAITTLGAYGDKRAIENLNKLIKDINPDVRECVQEAIYRLEVVK</sequence>
<evidence type="ECO:0000313" key="1">
    <source>
        <dbReference type="EMBL" id="NRV09938.1"/>
    </source>
</evidence>
<dbReference type="Proteomes" id="UP000821656">
    <property type="component" value="Unassembled WGS sequence"/>
</dbReference>
<dbReference type="EMBL" id="JABSXK010000001">
    <property type="protein sequence ID" value="NRV09938.1"/>
    <property type="molecule type" value="Genomic_DNA"/>
</dbReference>
<organism evidence="1 2">
    <name type="scientific">Clostridium beijerinckii</name>
    <name type="common">Clostridium MP</name>
    <dbReference type="NCBI Taxonomy" id="1520"/>
    <lineage>
        <taxon>Bacteria</taxon>
        <taxon>Bacillati</taxon>
        <taxon>Bacillota</taxon>
        <taxon>Clostridia</taxon>
        <taxon>Eubacteriales</taxon>
        <taxon>Clostridiaceae</taxon>
        <taxon>Clostridium</taxon>
    </lineage>
</organism>
<dbReference type="InterPro" id="IPR016024">
    <property type="entry name" value="ARM-type_fold"/>
</dbReference>
<comment type="caution">
    <text evidence="1">The sequence shown here is derived from an EMBL/GenBank/DDBJ whole genome shotgun (WGS) entry which is preliminary data.</text>
</comment>
<name>A0A9Q5GH93_CLOBE</name>
<dbReference type="Gene3D" id="1.25.10.10">
    <property type="entry name" value="Leucine-rich Repeat Variant"/>
    <property type="match status" value="2"/>
</dbReference>
<reference evidence="1" key="1">
    <citation type="submission" date="2020-05" db="EMBL/GenBank/DDBJ databases">
        <title>Genomic insights into acetone-butanol-ethanol (ABE) fermentation by sequencing solventogenic clostridia strains.</title>
        <authorList>
            <person name="Brown S."/>
        </authorList>
    </citation>
    <scope>NUCLEOTIDE SEQUENCE</scope>
    <source>
        <strain evidence="1">DJ126</strain>
    </source>
</reference>
<gene>
    <name evidence="1" type="ORF">DFH45_002901</name>
</gene>
<dbReference type="RefSeq" id="WP_077309052.1">
    <property type="nucleotide sequence ID" value="NZ_CP016090.1"/>
</dbReference>
<proteinExistence type="predicted"/>
<dbReference type="AlphaFoldDB" id="A0A9Q5GH93"/>
<dbReference type="SUPFAM" id="SSF48371">
    <property type="entry name" value="ARM repeat"/>
    <property type="match status" value="2"/>
</dbReference>
<accession>A0A9Q5GH93</accession>
<evidence type="ECO:0000313" key="2">
    <source>
        <dbReference type="Proteomes" id="UP000821656"/>
    </source>
</evidence>
<protein>
    <submittedName>
        <fullName evidence="1">HEAT repeat protein</fullName>
    </submittedName>
</protein>